<evidence type="ECO:0000256" key="5">
    <source>
        <dbReference type="ARBA" id="ARBA00022737"/>
    </source>
</evidence>
<feature type="region of interest" description="Disordered" evidence="7">
    <location>
        <begin position="1312"/>
        <end position="1334"/>
    </location>
</feature>
<reference evidence="10" key="1">
    <citation type="submission" date="2023-08" db="EMBL/GenBank/DDBJ databases">
        <title>Dental plaque isolates bound by oral lectin ZG16B.</title>
        <authorList>
            <person name="Ghosh S."/>
        </authorList>
    </citation>
    <scope>NUCLEOTIDE SEQUENCE</scope>
    <source>
        <strain evidence="10">DP3_5B</strain>
    </source>
</reference>
<evidence type="ECO:0000256" key="3">
    <source>
        <dbReference type="ARBA" id="ARBA00022525"/>
    </source>
</evidence>
<organism evidence="10 11">
    <name type="scientific">Gemella haemolysans</name>
    <dbReference type="NCBI Taxonomy" id="1379"/>
    <lineage>
        <taxon>Bacteria</taxon>
        <taxon>Bacillati</taxon>
        <taxon>Bacillota</taxon>
        <taxon>Bacilli</taxon>
        <taxon>Bacillales</taxon>
        <taxon>Gemellaceae</taxon>
        <taxon>Gemella</taxon>
    </lineage>
</organism>
<proteinExistence type="predicted"/>
<feature type="region of interest" description="Disordered" evidence="7">
    <location>
        <begin position="141"/>
        <end position="162"/>
    </location>
</feature>
<keyword evidence="5" id="KW-0677">Repeat</keyword>
<keyword evidence="2" id="KW-0134">Cell wall</keyword>
<dbReference type="InterPro" id="IPR011439">
    <property type="entry name" value="DUF1542"/>
</dbReference>
<comment type="subcellular location">
    <subcellularLocation>
        <location evidence="1">Secreted</location>
        <location evidence="1">Cell wall</location>
        <topology evidence="1">Peptidoglycan-anchor</topology>
    </subcellularLocation>
</comment>
<feature type="compositionally biased region" description="Low complexity" evidence="7">
    <location>
        <begin position="2414"/>
        <end position="2457"/>
    </location>
</feature>
<evidence type="ECO:0000256" key="6">
    <source>
        <dbReference type="ARBA" id="ARBA00023088"/>
    </source>
</evidence>
<dbReference type="Gene3D" id="3.10.20.320">
    <property type="entry name" value="Putative peptidoglycan bound protein (lpxtg motif)"/>
    <property type="match status" value="14"/>
</dbReference>
<feature type="region of interest" description="Disordered" evidence="7">
    <location>
        <begin position="1127"/>
        <end position="1162"/>
    </location>
</feature>
<dbReference type="EMBL" id="JAQMFS010000010">
    <property type="protein sequence ID" value="MDB6185324.1"/>
    <property type="molecule type" value="Genomic_DNA"/>
</dbReference>
<evidence type="ECO:0000256" key="8">
    <source>
        <dbReference type="SAM" id="Phobius"/>
    </source>
</evidence>
<comment type="caution">
    <text evidence="10">The sequence shown here is derived from an EMBL/GenBank/DDBJ whole genome shotgun (WGS) entry which is preliminary data.</text>
</comment>
<dbReference type="PROSITE" id="PS50847">
    <property type="entry name" value="GRAM_POS_ANCHORING"/>
    <property type="match status" value="1"/>
</dbReference>
<gene>
    <name evidence="10" type="ORF">PNO30_00810</name>
</gene>
<dbReference type="Pfam" id="PF07564">
    <property type="entry name" value="DUF1542"/>
    <property type="match status" value="4"/>
</dbReference>
<dbReference type="InterPro" id="IPR009459">
    <property type="entry name" value="MucBP_dom"/>
</dbReference>
<feature type="region of interest" description="Disordered" evidence="7">
    <location>
        <begin position="1638"/>
        <end position="1658"/>
    </location>
</feature>
<accession>A0AAW6B0G8</accession>
<dbReference type="InterPro" id="IPR027579">
    <property type="entry name" value="SSSPR51_Rpt"/>
</dbReference>
<evidence type="ECO:0000256" key="1">
    <source>
        <dbReference type="ARBA" id="ARBA00004168"/>
    </source>
</evidence>
<feature type="region of interest" description="Disordered" evidence="7">
    <location>
        <begin position="776"/>
        <end position="818"/>
    </location>
</feature>
<keyword evidence="8" id="KW-0812">Transmembrane</keyword>
<feature type="region of interest" description="Disordered" evidence="7">
    <location>
        <begin position="2387"/>
        <end position="2478"/>
    </location>
</feature>
<dbReference type="InterPro" id="IPR019931">
    <property type="entry name" value="LPXTG_anchor"/>
</dbReference>
<protein>
    <submittedName>
        <fullName evidence="10">MucBP domain-containing protein</fullName>
    </submittedName>
</protein>
<feature type="region of interest" description="Disordered" evidence="7">
    <location>
        <begin position="959"/>
        <end position="988"/>
    </location>
</feature>
<feature type="region of interest" description="Disordered" evidence="7">
    <location>
        <begin position="1793"/>
        <end position="2095"/>
    </location>
</feature>
<feature type="compositionally biased region" description="Polar residues" evidence="7">
    <location>
        <begin position="2403"/>
        <end position="2413"/>
    </location>
</feature>
<feature type="compositionally biased region" description="Basic and acidic residues" evidence="7">
    <location>
        <begin position="1476"/>
        <end position="1485"/>
    </location>
</feature>
<feature type="compositionally biased region" description="Polar residues" evidence="7">
    <location>
        <begin position="1486"/>
        <end position="1497"/>
    </location>
</feature>
<dbReference type="NCBIfam" id="TIGR04308">
    <property type="entry name" value="repeat_SSSPR51"/>
    <property type="match status" value="6"/>
</dbReference>
<dbReference type="Proteomes" id="UP001212217">
    <property type="component" value="Unassembled WGS sequence"/>
</dbReference>
<sequence length="2520" mass="271083">MLINKNDKFSIRKFKNGRSDSVKIGAIGVIVGTAIALSAGANSAEATMTENSDNTTTISNDKGSVKVDTANIKDPNNGKDFSTDATDTGTKEITKTGKVDYKYVTAEGNTVLEENKNQNSGANKTIETTYDVYGKSGEVFKGTTGGEAEDSDLNDAKENGKKETIEKDGKTYHLIGEPKVETTGDGGGVYSDTTLGDVTAKLTPEGLSNAEGKITYDTVKPGGKAWIVEQTGKGTYGKYVQADSGAITSDAKMVEAFKAGEATAKDFTSANVTADGGIKEGDYVFVLEKNTYVTVNNASPEITGVVPLSPKDNIADDEEGGGASIDRTYAMVQKFKAAPDTATGEANRTFVKNYLAYLQEKGLEDNTLNFKRYISVGIAAKGGEKNAIKADTGDQVDDKGRPTTDVTANFNEVYENSTSKFGHDINLNLGTFTPEIEEYSYRDEITPLRAYRLASGTTTITYTYAEEKTREIEKKGSVVVNYQTEDGTELKAPYTDTPETVAEVVTEHYYVDANGQEVVVEDKTVRTPKNVAYNTEKNETEKPQKLTDAQGNVYYLKADATKTAVNDVEKDAPAETGTVVEGVTKVTYIYEKAGSVIVNYKTEDGTPLTGTVVGDESKTVESGAKDIDNGKPGTAYNTADNGMKPERIKTAEGKVYQLVPESTEGEETGEVVAGETKEVTYVYKEVKGNVVVKYEDTEGNSLADDEQDETDASLNVKYDTADHKKESITKDGVKYYLTAKELKDGSKPATGDVVEGTTTVTYVYEKAGSVVVHYTDQEGNPISGTDPEGNNVPETNNDTTDGRAGSDYNTADNGMKPNRIKTAEGKVYELVPASTIGNETGKVVAGDTVEVTYVYKEVKGNVVVKYEDTEGNVIAEDEKDETDASLNVKYDTADHKKAEITKDGVKYYLTAKELKDDSKPATGDVVEGTTTVTYVYEKAGQVVVNYQTEDGTPIVGVDPSGANVASGAKDTVDGRPGSAYDTSDNGMKPNRITTAEGKVYELVPTATKGAETGTVVAGETKEVTYVYKEVTGDVVVHYVDTEGKTIAADKDDLKGASLSEKYDTAVDNKPEKITAEDGTVYYITKAGLKADSKPETGKVVEGKTDVTYVYEKAGSVIVNYQTEDGTPLTGTADGKDIASGAKDTDNGKPGSEYNTADNGMKPTRITTAEGKVYELVPASTKGAETGTVESGQTKEVTYVYKEVKGNVVVKYEDTEGNTLAEDEKDETDASLNVKYDTADHKKAEITKDGVKYYLTAKELKDDSKPATGDVVEGTTTVTYVYEKAGQVVVNYQTEDGTPLVGVDAAGANVASGAKDTVDGKPGSDYNTSDNGMKPTRITTAEGKVYELVPTATKGDETGKVVAGETKEVTYVYKEVTGDVVVHYVDTEGNVIAEDKEDTKGASLNAKYDTTDNKPEKIEKDGTVYYLTEKAVKDDSKPENGDVVEGKTEVTYVYEKAGQVVVHYTDEKGNTIQVDAVDTKDGKPKSDYNTADNNMKPNRITTPEGKVYELIPQSTKGDETGKVKAGETTEVTYVYKEITGNVVVHYVDTEGNTLAADTKDVENGSLSDKYDTTDNKPAKLEKDGQVYYLTAKELKEGSKPENGAVVEGTTEITYVYEKAGNVVVHYVDEAGNTLQTDAVDTKDGKPGAKYDTTDNDMKPTRITTAEGKVYELVPASTKGNENGSVEAGKTTEVTYVYKEVKGNVVVHYTDEAGNTIAEDVKDTTDGSVSSAYDTTDNKPATITTKDGKLYVLVPTSTKGDENGKVTEGTTEVTYVYKDVKEEANKAIDKALSEKESEIKENPELTNEEKEKALEEAKKKAEEAKKTLKEAKTPEDVEKVTTKGKEDVEKTPVTPEEKPKAKEAIDKALEEKVKKIDENKDLTPEQKEKAKEQAKKEAEEAKKAIDKAPSKEEVEKAKESGKKELEKEVPTPEKLTPEDKAKAKEEIDKTLENKVKKIDEDPSLTPEQKEKAKEQAKKTAEEVKKAIDKAPSREEVEKAKENGKKEVENGTPSSDNPTTPSPEDKAKAKKSVEKELEEKIKNIDKDPNLTPEQKEKAKEEAKKEAEKVKKSIEEGKTTEWVDEKGNPIKPVTPGTYPAGSTPNYELVGSITNPETGKVTHIFKPVTKEGKTTVWVDVNGKPLKPAKPGTEEAGKVPSYKLVGTTVDPETGNVIHVFKVMPAIHEITEWVDVEGNVIKPKENGEQPSGKVPNYTLVGTVTNPETGKVTHIFKPTTADKPSTVWIDVNGKPLKPTAPGTEEAGSVPNYKLVRTITNPETGDVIHVFTPTPVVNKVTEWVDTEGKVIRPQEDGSKDPGKVPNYELVGTVKDPETGKVTHIFKPVTKKQVTVWVDVNGKPLKPLAEGSNPAGEIPNYELVGTKVDPATGNLLHVFKPKGSATPGENPGTPGTNQENPGQNPGTPGTNQENPGTNPGTPGVNPGTPGQNPGTPGTNPGTPGQNPEKPMDPNAPANPAGERGPVDVVKDQFKRLANTGSETTNSAAAGFGALIAGIALAVRRRQNKNK</sequence>
<dbReference type="Pfam" id="PF18877">
    <property type="entry name" value="SSSPR-51"/>
    <property type="match status" value="4"/>
</dbReference>
<feature type="compositionally biased region" description="Basic and acidic residues" evidence="7">
    <location>
        <begin position="1793"/>
        <end position="1958"/>
    </location>
</feature>
<evidence type="ECO:0000259" key="9">
    <source>
        <dbReference type="PROSITE" id="PS50847"/>
    </source>
</evidence>
<dbReference type="NCBIfam" id="TIGR01167">
    <property type="entry name" value="LPXTG_anchor"/>
    <property type="match status" value="1"/>
</dbReference>
<feature type="compositionally biased region" description="Basic and acidic residues" evidence="7">
    <location>
        <begin position="2020"/>
        <end position="2084"/>
    </location>
</feature>
<feature type="domain" description="Gram-positive cocci surface proteins LPxTG" evidence="9">
    <location>
        <begin position="2486"/>
        <end position="2520"/>
    </location>
</feature>
<evidence type="ECO:0000256" key="7">
    <source>
        <dbReference type="SAM" id="MobiDB-lite"/>
    </source>
</evidence>
<evidence type="ECO:0000256" key="2">
    <source>
        <dbReference type="ARBA" id="ARBA00022512"/>
    </source>
</evidence>
<keyword evidence="3" id="KW-0964">Secreted</keyword>
<evidence type="ECO:0000313" key="11">
    <source>
        <dbReference type="Proteomes" id="UP001212217"/>
    </source>
</evidence>
<keyword evidence="4" id="KW-0732">Signal</keyword>
<keyword evidence="6" id="KW-0572">Peptidoglycan-anchor</keyword>
<feature type="transmembrane region" description="Helical" evidence="8">
    <location>
        <begin position="2494"/>
        <end position="2512"/>
    </location>
</feature>
<feature type="region of interest" description="Disordered" evidence="7">
    <location>
        <begin position="1476"/>
        <end position="1497"/>
    </location>
</feature>
<feature type="compositionally biased region" description="Basic and acidic residues" evidence="7">
    <location>
        <begin position="1965"/>
        <end position="2006"/>
    </location>
</feature>
<evidence type="ECO:0000313" key="10">
    <source>
        <dbReference type="EMBL" id="MDB6185324.1"/>
    </source>
</evidence>
<dbReference type="RefSeq" id="WP_271986798.1">
    <property type="nucleotide sequence ID" value="NZ_JAQMFS010000010.1"/>
</dbReference>
<name>A0AAW6B0G8_9BACL</name>
<feature type="transmembrane region" description="Helical" evidence="8">
    <location>
        <begin position="21"/>
        <end position="41"/>
    </location>
</feature>
<evidence type="ECO:0000256" key="4">
    <source>
        <dbReference type="ARBA" id="ARBA00022729"/>
    </source>
</evidence>
<keyword evidence="8" id="KW-0472">Membrane</keyword>
<keyword evidence="8" id="KW-1133">Transmembrane helix</keyword>
<dbReference type="Pfam" id="PF06458">
    <property type="entry name" value="MucBP"/>
    <property type="match status" value="15"/>
</dbReference>